<sequence>MKQLLILGLALSLIACKEEPKDYATISGKIENFDETQSIRIFQGRNYSKIIELNDDGSFKDTLKVVSGDYNFQHGNKYGQIYLENNFESSFTTDYESFAESIVYEGDGSDINNFTVKSFLISNEYFDSNLFSMGTQEDLDNALNNYNNAYKALKEKYFKVDSTHFAIVDENVERTAKQISSYMSSRLAMRANFPKGSSSPVFTDYENFKGNNTSLTDLKGKYVYIDVWATWCGPCKVEIPSLKKLEKQFEDRNIQFVSISVDEGRGYQGDAAAAYEGWKKMVKDKELGGIQLIADNGFNSTFIKDYKINSIPRFILIDPDGNIVNADAPRPSNPQLVELLNSLII</sequence>
<keyword evidence="4" id="KW-0676">Redox-active center</keyword>
<dbReference type="Proteomes" id="UP001198402">
    <property type="component" value="Unassembled WGS sequence"/>
</dbReference>
<gene>
    <name evidence="6" type="ORF">LBV24_06690</name>
</gene>
<dbReference type="EMBL" id="JAIUJS010000003">
    <property type="protein sequence ID" value="MCA0152897.1"/>
    <property type="molecule type" value="Genomic_DNA"/>
</dbReference>
<dbReference type="InterPro" id="IPR013766">
    <property type="entry name" value="Thioredoxin_domain"/>
</dbReference>
<keyword evidence="2" id="KW-0201">Cytochrome c-type biogenesis</keyword>
<dbReference type="RefSeq" id="WP_224477826.1">
    <property type="nucleotide sequence ID" value="NZ_JAIUJS010000003.1"/>
</dbReference>
<keyword evidence="7" id="KW-1185">Reference proteome</keyword>
<evidence type="ECO:0000259" key="5">
    <source>
        <dbReference type="PROSITE" id="PS51352"/>
    </source>
</evidence>
<dbReference type="PROSITE" id="PS51352">
    <property type="entry name" value="THIOREDOXIN_2"/>
    <property type="match status" value="1"/>
</dbReference>
<dbReference type="CDD" id="cd02966">
    <property type="entry name" value="TlpA_like_family"/>
    <property type="match status" value="1"/>
</dbReference>
<proteinExistence type="predicted"/>
<evidence type="ECO:0000256" key="1">
    <source>
        <dbReference type="ARBA" id="ARBA00004196"/>
    </source>
</evidence>
<protein>
    <submittedName>
        <fullName evidence="6">TlpA family protein disulfide reductase</fullName>
    </submittedName>
</protein>
<dbReference type="SUPFAM" id="SSF52833">
    <property type="entry name" value="Thioredoxin-like"/>
    <property type="match status" value="1"/>
</dbReference>
<dbReference type="InterPro" id="IPR036249">
    <property type="entry name" value="Thioredoxin-like_sf"/>
</dbReference>
<keyword evidence="3" id="KW-1015">Disulfide bond</keyword>
<evidence type="ECO:0000256" key="2">
    <source>
        <dbReference type="ARBA" id="ARBA00022748"/>
    </source>
</evidence>
<reference evidence="7" key="1">
    <citation type="submission" date="2023-07" db="EMBL/GenBank/DDBJ databases">
        <authorList>
            <person name="Yue Y."/>
        </authorList>
    </citation>
    <scope>NUCLEOTIDE SEQUENCE [LARGE SCALE GENOMIC DNA]</scope>
    <source>
        <strain evidence="7">2Y89</strain>
    </source>
</reference>
<dbReference type="Gene3D" id="3.40.30.10">
    <property type="entry name" value="Glutaredoxin"/>
    <property type="match status" value="1"/>
</dbReference>
<accession>A0ABS7Y2Q1</accession>
<comment type="subcellular location">
    <subcellularLocation>
        <location evidence="1">Cell envelope</location>
    </subcellularLocation>
</comment>
<dbReference type="InterPro" id="IPR050553">
    <property type="entry name" value="Thioredoxin_ResA/DsbE_sf"/>
</dbReference>
<dbReference type="PROSITE" id="PS51257">
    <property type="entry name" value="PROKAR_LIPOPROTEIN"/>
    <property type="match status" value="1"/>
</dbReference>
<dbReference type="InterPro" id="IPR013740">
    <property type="entry name" value="Redoxin"/>
</dbReference>
<name>A0ABS7Y2Q1_9FLAO</name>
<evidence type="ECO:0000256" key="4">
    <source>
        <dbReference type="ARBA" id="ARBA00023284"/>
    </source>
</evidence>
<evidence type="ECO:0000313" key="7">
    <source>
        <dbReference type="Proteomes" id="UP001198402"/>
    </source>
</evidence>
<dbReference type="PANTHER" id="PTHR42852:SF6">
    <property type="entry name" value="THIOL:DISULFIDE INTERCHANGE PROTEIN DSBE"/>
    <property type="match status" value="1"/>
</dbReference>
<evidence type="ECO:0000256" key="3">
    <source>
        <dbReference type="ARBA" id="ARBA00023157"/>
    </source>
</evidence>
<dbReference type="PANTHER" id="PTHR42852">
    <property type="entry name" value="THIOL:DISULFIDE INTERCHANGE PROTEIN DSBE"/>
    <property type="match status" value="1"/>
</dbReference>
<organism evidence="6 7">
    <name type="scientific">Winogradskyella vincentii</name>
    <dbReference type="NCBI Taxonomy" id="2877122"/>
    <lineage>
        <taxon>Bacteria</taxon>
        <taxon>Pseudomonadati</taxon>
        <taxon>Bacteroidota</taxon>
        <taxon>Flavobacteriia</taxon>
        <taxon>Flavobacteriales</taxon>
        <taxon>Flavobacteriaceae</taxon>
        <taxon>Winogradskyella</taxon>
    </lineage>
</organism>
<comment type="caution">
    <text evidence="6">The sequence shown here is derived from an EMBL/GenBank/DDBJ whole genome shotgun (WGS) entry which is preliminary data.</text>
</comment>
<feature type="domain" description="Thioredoxin" evidence="5">
    <location>
        <begin position="193"/>
        <end position="345"/>
    </location>
</feature>
<dbReference type="Pfam" id="PF08534">
    <property type="entry name" value="Redoxin"/>
    <property type="match status" value="1"/>
</dbReference>
<evidence type="ECO:0000313" key="6">
    <source>
        <dbReference type="EMBL" id="MCA0152897.1"/>
    </source>
</evidence>